<evidence type="ECO:0000256" key="4">
    <source>
        <dbReference type="ARBA" id="ARBA00022692"/>
    </source>
</evidence>
<dbReference type="Pfam" id="PF02990">
    <property type="entry name" value="EMP70"/>
    <property type="match status" value="1"/>
</dbReference>
<accession>A0A367JBM6</accession>
<dbReference type="PANTHER" id="PTHR10766">
    <property type="entry name" value="TRANSMEMBRANE 9 SUPERFAMILY PROTEIN"/>
    <property type="match status" value="1"/>
</dbReference>
<proteinExistence type="inferred from homology"/>
<dbReference type="GO" id="GO:0005794">
    <property type="term" value="C:Golgi apparatus"/>
    <property type="evidence" value="ECO:0007669"/>
    <property type="project" value="UniProtKB-SubCell"/>
</dbReference>
<evidence type="ECO:0000256" key="2">
    <source>
        <dbReference type="ARBA" id="ARBA00004555"/>
    </source>
</evidence>
<evidence type="ECO:0000313" key="10">
    <source>
        <dbReference type="EMBL" id="RCH87334.1"/>
    </source>
</evidence>
<dbReference type="Proteomes" id="UP000252139">
    <property type="component" value="Unassembled WGS sequence"/>
</dbReference>
<dbReference type="STRING" id="86630.A0A367JBM6"/>
<keyword evidence="4" id="KW-0812">Transmembrane</keyword>
<keyword evidence="7" id="KW-0333">Golgi apparatus</keyword>
<feature type="chain" id="PRO_5016485285" description="Transmembrane 9 superfamily member" evidence="9">
    <location>
        <begin position="19"/>
        <end position="186"/>
    </location>
</feature>
<dbReference type="AlphaFoldDB" id="A0A367JBM6"/>
<dbReference type="InterPro" id="IPR004240">
    <property type="entry name" value="EMP70"/>
</dbReference>
<reference evidence="10 11" key="1">
    <citation type="journal article" date="2018" name="G3 (Bethesda)">
        <title>Phylogenetic and Phylogenomic Definition of Rhizopus Species.</title>
        <authorList>
            <person name="Gryganskyi A.P."/>
            <person name="Golan J."/>
            <person name="Dolatabadi S."/>
            <person name="Mondo S."/>
            <person name="Robb S."/>
            <person name="Idnurm A."/>
            <person name="Muszewska A."/>
            <person name="Steczkiewicz K."/>
            <person name="Masonjones S."/>
            <person name="Liao H.L."/>
            <person name="Gajdeczka M.T."/>
            <person name="Anike F."/>
            <person name="Vuek A."/>
            <person name="Anishchenko I.M."/>
            <person name="Voigt K."/>
            <person name="de Hoog G.S."/>
            <person name="Smith M.E."/>
            <person name="Heitman J."/>
            <person name="Vilgalys R."/>
            <person name="Stajich J.E."/>
        </authorList>
    </citation>
    <scope>NUCLEOTIDE SEQUENCE [LARGE SCALE GENOMIC DNA]</scope>
    <source>
        <strain evidence="10 11">CBS 357.93</strain>
    </source>
</reference>
<dbReference type="GO" id="GO:0016020">
    <property type="term" value="C:membrane"/>
    <property type="evidence" value="ECO:0007669"/>
    <property type="project" value="UniProtKB-SubCell"/>
</dbReference>
<evidence type="ECO:0000256" key="3">
    <source>
        <dbReference type="ARBA" id="ARBA00005227"/>
    </source>
</evidence>
<dbReference type="PANTHER" id="PTHR10766:SF55">
    <property type="entry name" value="TRANSMEMBRANE 9 SUPERFAMILY MEMBER 4"/>
    <property type="match status" value="1"/>
</dbReference>
<dbReference type="EMBL" id="PJQL01001679">
    <property type="protein sequence ID" value="RCH87334.1"/>
    <property type="molecule type" value="Genomic_DNA"/>
</dbReference>
<comment type="subcellular location">
    <subcellularLocation>
        <location evidence="2">Golgi apparatus</location>
    </subcellularLocation>
    <subcellularLocation>
        <location evidence="1">Membrane</location>
        <topology evidence="1">Multi-pass membrane protein</topology>
    </subcellularLocation>
</comment>
<gene>
    <name evidence="10" type="ORF">CU097_010771</name>
</gene>
<comment type="similarity">
    <text evidence="3 9">Belongs to the nonaspanin (TM9SF) (TC 9.A.2) family.</text>
</comment>
<sequence length="186" mass="21603">MTYKVIFSLLLLFQSILAFSQEGYRPGETIPLYYNKIFSLKNPLTYSIQSLPFICPTSSPRKKSLLVYDQDLRGDRLTQSNYKINVLEDQECKLLCRQSLKVEDAILLGDLIRDEYQVEWELDGMPGATVSYTNEEPEHKYRIGFPLGFKNGNAYYLNNHVVIQILYDINNAGRYRIMGFEIYPDS</sequence>
<name>A0A367JBM6_RHIAZ</name>
<evidence type="ECO:0000256" key="6">
    <source>
        <dbReference type="ARBA" id="ARBA00022989"/>
    </source>
</evidence>
<comment type="caution">
    <text evidence="10">The sequence shown here is derived from an EMBL/GenBank/DDBJ whole genome shotgun (WGS) entry which is preliminary data.</text>
</comment>
<dbReference type="OrthoDB" id="2280278at2759"/>
<dbReference type="GO" id="GO:0072657">
    <property type="term" value="P:protein localization to membrane"/>
    <property type="evidence" value="ECO:0007669"/>
    <property type="project" value="TreeGrafter"/>
</dbReference>
<evidence type="ECO:0000256" key="5">
    <source>
        <dbReference type="ARBA" id="ARBA00022729"/>
    </source>
</evidence>
<evidence type="ECO:0000313" key="11">
    <source>
        <dbReference type="Proteomes" id="UP000252139"/>
    </source>
</evidence>
<keyword evidence="11" id="KW-1185">Reference proteome</keyword>
<keyword evidence="5 9" id="KW-0732">Signal</keyword>
<keyword evidence="8" id="KW-0472">Membrane</keyword>
<evidence type="ECO:0000256" key="7">
    <source>
        <dbReference type="ARBA" id="ARBA00023034"/>
    </source>
</evidence>
<keyword evidence="6" id="KW-1133">Transmembrane helix</keyword>
<protein>
    <recommendedName>
        <fullName evidence="9">Transmembrane 9 superfamily member</fullName>
    </recommendedName>
</protein>
<evidence type="ECO:0000256" key="1">
    <source>
        <dbReference type="ARBA" id="ARBA00004141"/>
    </source>
</evidence>
<organism evidence="10 11">
    <name type="scientific">Rhizopus azygosporus</name>
    <name type="common">Rhizopus microsporus var. azygosporus</name>
    <dbReference type="NCBI Taxonomy" id="86630"/>
    <lineage>
        <taxon>Eukaryota</taxon>
        <taxon>Fungi</taxon>
        <taxon>Fungi incertae sedis</taxon>
        <taxon>Mucoromycota</taxon>
        <taxon>Mucoromycotina</taxon>
        <taxon>Mucoromycetes</taxon>
        <taxon>Mucorales</taxon>
        <taxon>Mucorineae</taxon>
        <taxon>Rhizopodaceae</taxon>
        <taxon>Rhizopus</taxon>
    </lineage>
</organism>
<feature type="non-terminal residue" evidence="10">
    <location>
        <position position="186"/>
    </location>
</feature>
<feature type="signal peptide" evidence="9">
    <location>
        <begin position="1"/>
        <end position="18"/>
    </location>
</feature>
<evidence type="ECO:0000256" key="8">
    <source>
        <dbReference type="ARBA" id="ARBA00023136"/>
    </source>
</evidence>
<evidence type="ECO:0000256" key="9">
    <source>
        <dbReference type="RuleBase" id="RU363079"/>
    </source>
</evidence>